<dbReference type="AlphaFoldDB" id="A0AAV4SX15"/>
<accession>A0AAV4SX15</accession>
<comment type="caution">
    <text evidence="2">The sequence shown here is derived from an EMBL/GenBank/DDBJ whole genome shotgun (WGS) entry which is preliminary data.</text>
</comment>
<keyword evidence="3" id="KW-1185">Reference proteome</keyword>
<reference evidence="2 3" key="1">
    <citation type="submission" date="2021-06" db="EMBL/GenBank/DDBJ databases">
        <title>Caerostris darwini draft genome.</title>
        <authorList>
            <person name="Kono N."/>
            <person name="Arakawa K."/>
        </authorList>
    </citation>
    <scope>NUCLEOTIDE SEQUENCE [LARGE SCALE GENOMIC DNA]</scope>
</reference>
<organism evidence="2 3">
    <name type="scientific">Caerostris darwini</name>
    <dbReference type="NCBI Taxonomy" id="1538125"/>
    <lineage>
        <taxon>Eukaryota</taxon>
        <taxon>Metazoa</taxon>
        <taxon>Ecdysozoa</taxon>
        <taxon>Arthropoda</taxon>
        <taxon>Chelicerata</taxon>
        <taxon>Arachnida</taxon>
        <taxon>Araneae</taxon>
        <taxon>Araneomorphae</taxon>
        <taxon>Entelegynae</taxon>
        <taxon>Araneoidea</taxon>
        <taxon>Araneidae</taxon>
        <taxon>Caerostris</taxon>
    </lineage>
</organism>
<feature type="region of interest" description="Disordered" evidence="1">
    <location>
        <begin position="79"/>
        <end position="101"/>
    </location>
</feature>
<name>A0AAV4SX15_9ARAC</name>
<evidence type="ECO:0000313" key="2">
    <source>
        <dbReference type="EMBL" id="GIY38908.1"/>
    </source>
</evidence>
<evidence type="ECO:0000313" key="3">
    <source>
        <dbReference type="Proteomes" id="UP001054837"/>
    </source>
</evidence>
<dbReference type="Proteomes" id="UP001054837">
    <property type="component" value="Unassembled WGS sequence"/>
</dbReference>
<evidence type="ECO:0000256" key="1">
    <source>
        <dbReference type="SAM" id="MobiDB-lite"/>
    </source>
</evidence>
<proteinExistence type="predicted"/>
<gene>
    <name evidence="2" type="ORF">CDAR_489171</name>
</gene>
<dbReference type="EMBL" id="BPLQ01008688">
    <property type="protein sequence ID" value="GIY38908.1"/>
    <property type="molecule type" value="Genomic_DNA"/>
</dbReference>
<sequence length="101" mass="11217">MYVFSQFKEKKFNCQDKVPTALSNAFRDVVVQRHKFANIAAVVRAAVSGQNAAVPDEPIGCEWKSCSRNRLIPSLQQGWANYDPRANSGPPEGSTGQRTEF</sequence>
<protein>
    <submittedName>
        <fullName evidence="2">Uncharacterized protein</fullName>
    </submittedName>
</protein>